<comment type="caution">
    <text evidence="2">The sequence shown here is derived from an EMBL/GenBank/DDBJ whole genome shotgun (WGS) entry which is preliminary data.</text>
</comment>
<reference evidence="2" key="1">
    <citation type="journal article" date="2021" name="Cell">
        <title>Tracing the genetic footprints of vertebrate landing in non-teleost ray-finned fishes.</title>
        <authorList>
            <person name="Bi X."/>
            <person name="Wang K."/>
            <person name="Yang L."/>
            <person name="Pan H."/>
            <person name="Jiang H."/>
            <person name="Wei Q."/>
            <person name="Fang M."/>
            <person name="Yu H."/>
            <person name="Zhu C."/>
            <person name="Cai Y."/>
            <person name="He Y."/>
            <person name="Gan X."/>
            <person name="Zeng H."/>
            <person name="Yu D."/>
            <person name="Zhu Y."/>
            <person name="Jiang H."/>
            <person name="Qiu Q."/>
            <person name="Yang H."/>
            <person name="Zhang Y.E."/>
            <person name="Wang W."/>
            <person name="Zhu M."/>
            <person name="He S."/>
            <person name="Zhang G."/>
        </authorList>
    </citation>
    <scope>NUCLEOTIDE SEQUENCE</scope>
    <source>
        <strain evidence="2">Pddl_001</strain>
    </source>
</reference>
<feature type="non-terminal residue" evidence="2">
    <location>
        <position position="188"/>
    </location>
</feature>
<gene>
    <name evidence="2" type="primary">Phpt1</name>
    <name evidence="2" type="ORF">GTO93_0003407</name>
</gene>
<dbReference type="InterPro" id="IPR007702">
    <property type="entry name" value="Janus"/>
</dbReference>
<feature type="non-terminal residue" evidence="2">
    <location>
        <position position="1"/>
    </location>
</feature>
<dbReference type="Pfam" id="PF05005">
    <property type="entry name" value="Ocnus"/>
    <property type="match status" value="2"/>
</dbReference>
<keyword evidence="3" id="KW-1185">Reference proteome</keyword>
<name>A0ABS2YD01_POLSP</name>
<organism evidence="2 3">
    <name type="scientific">Polyodon spathula</name>
    <name type="common">North American paddlefish</name>
    <name type="synonym">Squalus spathula</name>
    <dbReference type="NCBI Taxonomy" id="7913"/>
    <lineage>
        <taxon>Eukaryota</taxon>
        <taxon>Metazoa</taxon>
        <taxon>Chordata</taxon>
        <taxon>Craniata</taxon>
        <taxon>Vertebrata</taxon>
        <taxon>Euteleostomi</taxon>
        <taxon>Actinopterygii</taxon>
        <taxon>Chondrostei</taxon>
        <taxon>Acipenseriformes</taxon>
        <taxon>Polyodontidae</taxon>
        <taxon>Polyodon</taxon>
    </lineage>
</organism>
<dbReference type="InterPro" id="IPR038596">
    <property type="entry name" value="Janus_sf"/>
</dbReference>
<evidence type="ECO:0000313" key="2">
    <source>
        <dbReference type="EMBL" id="MBN3284339.1"/>
    </source>
</evidence>
<evidence type="ECO:0000313" key="3">
    <source>
        <dbReference type="Proteomes" id="UP001166093"/>
    </source>
</evidence>
<protein>
    <submittedName>
        <fullName evidence="2">PHP14 phosphatase</fullName>
    </submittedName>
</protein>
<proteinExistence type="inferred from homology"/>
<dbReference type="SUPFAM" id="SSF143724">
    <property type="entry name" value="PHP14-like"/>
    <property type="match status" value="2"/>
</dbReference>
<accession>A0ABS2YD01</accession>
<evidence type="ECO:0000256" key="1">
    <source>
        <dbReference type="ARBA" id="ARBA00010971"/>
    </source>
</evidence>
<sequence>MADNLSNVSAVEIDPEGVFKYILVRVKAKGGADEYKDIVRGTKNAEFHSPRQREVLANWGSNECPFTEVSDAGYLSLSLSPGTFFLPRGCSPSHNLHMCFRLLGPSPLGCVGIAALNHIFEKIKPDLEKLGLECNCLGGGKIEHNSTEKKIRVFGLSTGFGKADHSVAVEKLKAVFTDYEITWSDDKK</sequence>
<dbReference type="PANTHER" id="PTHR12258">
    <property type="entry name" value="JANUS-A/JANUS-B"/>
    <property type="match status" value="1"/>
</dbReference>
<dbReference type="PANTHER" id="PTHR12258:SF11">
    <property type="entry name" value="14 KDA PHOSPHOHISTIDINE PHOSPHATASE"/>
    <property type="match status" value="1"/>
</dbReference>
<comment type="similarity">
    <text evidence="1">Belongs to the janus family.</text>
</comment>
<dbReference type="Gene3D" id="3.50.20.20">
    <property type="entry name" value="Janus/Ocnus"/>
    <property type="match status" value="1"/>
</dbReference>
<dbReference type="Proteomes" id="UP001166093">
    <property type="component" value="Unassembled WGS sequence"/>
</dbReference>
<dbReference type="EMBL" id="JAAWVQ010135596">
    <property type="protein sequence ID" value="MBN3284339.1"/>
    <property type="molecule type" value="Genomic_DNA"/>
</dbReference>